<accession>A0A3N2Q4G0</accession>
<name>A0A3N2Q4G0_SODAK</name>
<reference evidence="1 2" key="1">
    <citation type="journal article" date="2018" name="Mol. Ecol.">
        <title>The obligate alkalophilic soda-lake fungus Sodiomyces alkalinus has shifted to a protein diet.</title>
        <authorList>
            <person name="Grum-Grzhimaylo A.A."/>
            <person name="Falkoski D.L."/>
            <person name="van den Heuvel J."/>
            <person name="Valero-Jimenez C.A."/>
            <person name="Min B."/>
            <person name="Choi I.G."/>
            <person name="Lipzen A."/>
            <person name="Daum C.G."/>
            <person name="Aanen D.K."/>
            <person name="Tsang A."/>
            <person name="Henrissat B."/>
            <person name="Bilanenko E.N."/>
            <person name="de Vries R.P."/>
            <person name="van Kan J.A.L."/>
            <person name="Grigoriev I.V."/>
            <person name="Debets A.J.M."/>
        </authorList>
    </citation>
    <scope>NUCLEOTIDE SEQUENCE [LARGE SCALE GENOMIC DNA]</scope>
    <source>
        <strain evidence="1 2">F11</strain>
    </source>
</reference>
<dbReference type="RefSeq" id="XP_028469455.1">
    <property type="nucleotide sequence ID" value="XM_028614033.1"/>
</dbReference>
<keyword evidence="2" id="KW-1185">Reference proteome</keyword>
<organism evidence="1 2">
    <name type="scientific">Sodiomyces alkalinus (strain CBS 110278 / VKM F-3762 / F11)</name>
    <name type="common">Alkaliphilic filamentous fungus</name>
    <dbReference type="NCBI Taxonomy" id="1314773"/>
    <lineage>
        <taxon>Eukaryota</taxon>
        <taxon>Fungi</taxon>
        <taxon>Dikarya</taxon>
        <taxon>Ascomycota</taxon>
        <taxon>Pezizomycotina</taxon>
        <taxon>Sordariomycetes</taxon>
        <taxon>Hypocreomycetidae</taxon>
        <taxon>Glomerellales</taxon>
        <taxon>Plectosphaerellaceae</taxon>
        <taxon>Sodiomyces</taxon>
    </lineage>
</organism>
<gene>
    <name evidence="1" type="ORF">SODALDRAFT_357715</name>
</gene>
<dbReference type="GeneID" id="39582511"/>
<dbReference type="Proteomes" id="UP000272025">
    <property type="component" value="Unassembled WGS sequence"/>
</dbReference>
<dbReference type="AlphaFoldDB" id="A0A3N2Q4G0"/>
<evidence type="ECO:0000313" key="1">
    <source>
        <dbReference type="EMBL" id="ROT41649.1"/>
    </source>
</evidence>
<sequence length="213" mass="24023">MSVKDQGSGIDTLSRTDLSPITIRVHTTQLDEAKCYRVTSTRGLHRKRQAWVDGATANGPPSSLRMLRTENNDLNNLIALAARCCSKGLRYHCDTLPDAVPQTKLSNASFKYVINLLRLLILAAGSRAAQGGVQSFRHYANKPGHVHQPHSFGTKRLLDNNHKRLISSTNMQHSLDSPWIDWRILTDRAYNFDFENRDLLFGADPMYSSYQQL</sequence>
<protein>
    <submittedName>
        <fullName evidence="1">Uncharacterized protein</fullName>
    </submittedName>
</protein>
<proteinExistence type="predicted"/>
<dbReference type="EMBL" id="ML119052">
    <property type="protein sequence ID" value="ROT41649.1"/>
    <property type="molecule type" value="Genomic_DNA"/>
</dbReference>
<evidence type="ECO:0000313" key="2">
    <source>
        <dbReference type="Proteomes" id="UP000272025"/>
    </source>
</evidence>